<dbReference type="InterPro" id="IPR001763">
    <property type="entry name" value="Rhodanese-like_dom"/>
</dbReference>
<dbReference type="EMBL" id="FONY01000012">
    <property type="protein sequence ID" value="SFF00072.1"/>
    <property type="molecule type" value="Genomic_DNA"/>
</dbReference>
<dbReference type="STRING" id="1003.SAMN04488541_101278"/>
<evidence type="ECO:0000313" key="3">
    <source>
        <dbReference type="EMBL" id="SFF00072.1"/>
    </source>
</evidence>
<dbReference type="PANTHER" id="PTHR45431:SF3">
    <property type="entry name" value="RHODANESE-LIKE DOMAIN-CONTAINING PROTEIN 15, CHLOROPLASTIC"/>
    <property type="match status" value="1"/>
</dbReference>
<dbReference type="CDD" id="cd00158">
    <property type="entry name" value="RHOD"/>
    <property type="match status" value="1"/>
</dbReference>
<dbReference type="Gene3D" id="3.40.250.10">
    <property type="entry name" value="Rhodanese-like domain"/>
    <property type="match status" value="1"/>
</dbReference>
<keyword evidence="4" id="KW-1185">Reference proteome</keyword>
<dbReference type="PROSITE" id="PS51352">
    <property type="entry name" value="THIOREDOXIN_2"/>
    <property type="match status" value="1"/>
</dbReference>
<dbReference type="PROSITE" id="PS50206">
    <property type="entry name" value="RHODANESE_3"/>
    <property type="match status" value="1"/>
</dbReference>
<name>A0A1I2F3Y2_9BACT</name>
<reference evidence="3 4" key="1">
    <citation type="submission" date="2016-10" db="EMBL/GenBank/DDBJ databases">
        <authorList>
            <person name="de Groot N.N."/>
        </authorList>
    </citation>
    <scope>NUCLEOTIDE SEQUENCE [LARGE SCALE GENOMIC DNA]</scope>
    <source>
        <strain>GEY</strain>
        <strain evidence="4">DSM 9560</strain>
    </source>
</reference>
<dbReference type="PROSITE" id="PS51257">
    <property type="entry name" value="PROKAR_LIPOPROTEIN"/>
    <property type="match status" value="1"/>
</dbReference>
<feature type="domain" description="Thioredoxin" evidence="2">
    <location>
        <begin position="118"/>
        <end position="233"/>
    </location>
</feature>
<protein>
    <submittedName>
        <fullName evidence="3">Thioredoxin</fullName>
    </submittedName>
</protein>
<feature type="domain" description="Rhodanese" evidence="1">
    <location>
        <begin position="38"/>
        <end position="128"/>
    </location>
</feature>
<dbReference type="InterPro" id="IPR036249">
    <property type="entry name" value="Thioredoxin-like_sf"/>
</dbReference>
<dbReference type="InterPro" id="IPR013766">
    <property type="entry name" value="Thioredoxin_domain"/>
</dbReference>
<dbReference type="InterPro" id="IPR052367">
    <property type="entry name" value="Thiosulfate_ST/Rhodanese-like"/>
</dbReference>
<dbReference type="AlphaFoldDB" id="A0A1I2F3Y2"/>
<dbReference type="Proteomes" id="UP000199513">
    <property type="component" value="Unassembled WGS sequence"/>
</dbReference>
<dbReference type="Pfam" id="PF00581">
    <property type="entry name" value="Rhodanese"/>
    <property type="match status" value="1"/>
</dbReference>
<evidence type="ECO:0000313" key="4">
    <source>
        <dbReference type="Proteomes" id="UP000199513"/>
    </source>
</evidence>
<dbReference type="PANTHER" id="PTHR45431">
    <property type="entry name" value="RHODANESE-LIKE DOMAIN-CONTAINING PROTEIN 15, CHLOROPLASTIC"/>
    <property type="match status" value="1"/>
</dbReference>
<evidence type="ECO:0000259" key="1">
    <source>
        <dbReference type="PROSITE" id="PS50206"/>
    </source>
</evidence>
<organism evidence="3 4">
    <name type="scientific">Thermoflexibacter ruber</name>
    <dbReference type="NCBI Taxonomy" id="1003"/>
    <lineage>
        <taxon>Bacteria</taxon>
        <taxon>Pseudomonadati</taxon>
        <taxon>Bacteroidota</taxon>
        <taxon>Cytophagia</taxon>
        <taxon>Cytophagales</taxon>
        <taxon>Thermoflexibacteraceae</taxon>
        <taxon>Thermoflexibacter</taxon>
    </lineage>
</organism>
<dbReference type="Gene3D" id="3.40.30.10">
    <property type="entry name" value="Glutaredoxin"/>
    <property type="match status" value="1"/>
</dbReference>
<dbReference type="SMART" id="SM00450">
    <property type="entry name" value="RHOD"/>
    <property type="match status" value="1"/>
</dbReference>
<dbReference type="SUPFAM" id="SSF52821">
    <property type="entry name" value="Rhodanese/Cell cycle control phosphatase"/>
    <property type="match status" value="1"/>
</dbReference>
<gene>
    <name evidence="3" type="ORF">SAMN04488541_101278</name>
</gene>
<dbReference type="CDD" id="cd02947">
    <property type="entry name" value="TRX_family"/>
    <property type="match status" value="1"/>
</dbReference>
<dbReference type="RefSeq" id="WP_091543810.1">
    <property type="nucleotide sequence ID" value="NZ_FONY01000012.1"/>
</dbReference>
<accession>A0A1I2F3Y2</accession>
<proteinExistence type="predicted"/>
<dbReference type="SUPFAM" id="SSF52833">
    <property type="entry name" value="Thioredoxin-like"/>
    <property type="match status" value="1"/>
</dbReference>
<dbReference type="OrthoDB" id="9808735at2"/>
<dbReference type="InterPro" id="IPR036873">
    <property type="entry name" value="Rhodanese-like_dom_sf"/>
</dbReference>
<sequence>MKNLAFLILTIFLFACESGNGQQISKLDVNEFEQKLSQTANAQLLDVRTPEEYKANHLKNALNVDYSDDKFESIIQSLDKSKPVFVYCLSGGRSAAAAKILLAKGFQEVYDMKGGMSAWKGNNKPYESLVKKQGMSIEDFNKQLATDKLVLVDFNAKWCAPCQKMLPMVTALAETHKEKLTLLKIDYDENEAVVKALNVTEIPLLLIYKNGKVIWQKTGLTEKAELEKIIATN</sequence>
<dbReference type="Pfam" id="PF00085">
    <property type="entry name" value="Thioredoxin"/>
    <property type="match status" value="1"/>
</dbReference>
<evidence type="ECO:0000259" key="2">
    <source>
        <dbReference type="PROSITE" id="PS51352"/>
    </source>
</evidence>